<dbReference type="STRING" id="993689.GCA_002077135_02631"/>
<dbReference type="NCBIfam" id="TIGR02181">
    <property type="entry name" value="GRX_bact"/>
    <property type="match status" value="1"/>
</dbReference>
<dbReference type="PRINTS" id="PR00160">
    <property type="entry name" value="GLUTAREDOXIN"/>
</dbReference>
<comment type="caution">
    <text evidence="8">The sequence shown here is derived from an EMBL/GenBank/DDBJ whole genome shotgun (WGS) entry which is preliminary data.</text>
</comment>
<evidence type="ECO:0000256" key="3">
    <source>
        <dbReference type="ARBA" id="ARBA00022982"/>
    </source>
</evidence>
<sequence length="85" mass="9175">MLIYTTAVCPYCVAAKNLLKARGLGYTEIRVDSDPEARDTMLARSAGRRTVPQIFIGAQHIGGFDELAAADHDGRLAAWLVEQGA</sequence>
<keyword evidence="3 6" id="KW-0249">Electron transport</keyword>
<dbReference type="Proteomes" id="UP000307749">
    <property type="component" value="Unassembled WGS sequence"/>
</dbReference>
<keyword evidence="5 6" id="KW-0676">Redox-active center</keyword>
<keyword evidence="9" id="KW-1185">Reference proteome</keyword>
<dbReference type="InterPro" id="IPR002109">
    <property type="entry name" value="Glutaredoxin"/>
</dbReference>
<dbReference type="GO" id="GO:0015038">
    <property type="term" value="F:glutathione disulfide oxidoreductase activity"/>
    <property type="evidence" value="ECO:0007669"/>
    <property type="project" value="UniProtKB-UniRule"/>
</dbReference>
<dbReference type="InterPro" id="IPR011767">
    <property type="entry name" value="GLR_AS"/>
</dbReference>
<feature type="domain" description="Glutaredoxin" evidence="7">
    <location>
        <begin position="2"/>
        <end position="61"/>
    </location>
</feature>
<dbReference type="GO" id="GO:0034599">
    <property type="term" value="P:cellular response to oxidative stress"/>
    <property type="evidence" value="ECO:0007669"/>
    <property type="project" value="TreeGrafter"/>
</dbReference>
<evidence type="ECO:0000256" key="2">
    <source>
        <dbReference type="ARBA" id="ARBA00022448"/>
    </source>
</evidence>
<dbReference type="PANTHER" id="PTHR45694:SF18">
    <property type="entry name" value="GLUTAREDOXIN-1-RELATED"/>
    <property type="match status" value="1"/>
</dbReference>
<comment type="function">
    <text evidence="6">Has a glutathione-disulfide oxidoreductase activity in the presence of NADPH and glutathione reductase. Reduces low molecular weight disulfides and proteins.</text>
</comment>
<keyword evidence="6" id="KW-0963">Cytoplasm</keyword>
<keyword evidence="2 6" id="KW-0813">Transport</keyword>
<dbReference type="InterPro" id="IPR011900">
    <property type="entry name" value="GRX_bact"/>
</dbReference>
<evidence type="ECO:0000256" key="1">
    <source>
        <dbReference type="ARBA" id="ARBA00007787"/>
    </source>
</evidence>
<reference evidence="8 9" key="1">
    <citation type="submission" date="2017-02" db="EMBL/GenBank/DDBJ databases">
        <title>Whole genome sequencing of Metallibacterium scheffleri DSM 24874 (T).</title>
        <authorList>
            <person name="Kumar S."/>
            <person name="Patil P."/>
            <person name="Patil P.B."/>
        </authorList>
    </citation>
    <scope>NUCLEOTIDE SEQUENCE [LARGE SCALE GENOMIC DNA]</scope>
    <source>
        <strain evidence="8 9">DSM 24874</strain>
    </source>
</reference>
<dbReference type="Pfam" id="PF00462">
    <property type="entry name" value="Glutaredoxin"/>
    <property type="match status" value="1"/>
</dbReference>
<dbReference type="PROSITE" id="PS51354">
    <property type="entry name" value="GLUTAREDOXIN_2"/>
    <property type="match status" value="1"/>
</dbReference>
<keyword evidence="4" id="KW-1015">Disulfide bond</keyword>
<dbReference type="OrthoDB" id="9814618at2"/>
<evidence type="ECO:0000313" key="9">
    <source>
        <dbReference type="Proteomes" id="UP000307749"/>
    </source>
</evidence>
<dbReference type="CDD" id="cd03418">
    <property type="entry name" value="GRX_GRXb_1_3_like"/>
    <property type="match status" value="1"/>
</dbReference>
<organism evidence="8 9">
    <name type="scientific">Metallibacterium scheffleri</name>
    <dbReference type="NCBI Taxonomy" id="993689"/>
    <lineage>
        <taxon>Bacteria</taxon>
        <taxon>Pseudomonadati</taxon>
        <taxon>Pseudomonadota</taxon>
        <taxon>Gammaproteobacteria</taxon>
        <taxon>Lysobacterales</taxon>
        <taxon>Rhodanobacteraceae</taxon>
        <taxon>Metallibacterium</taxon>
    </lineage>
</organism>
<evidence type="ECO:0000256" key="4">
    <source>
        <dbReference type="ARBA" id="ARBA00023157"/>
    </source>
</evidence>
<protein>
    <recommendedName>
        <fullName evidence="6">Glutaredoxin</fullName>
    </recommendedName>
</protein>
<proteinExistence type="inferred from homology"/>
<evidence type="ECO:0000256" key="6">
    <source>
        <dbReference type="RuleBase" id="RU364065"/>
    </source>
</evidence>
<dbReference type="InterPro" id="IPR014025">
    <property type="entry name" value="Glutaredoxin_subgr"/>
</dbReference>
<dbReference type="InterPro" id="IPR036249">
    <property type="entry name" value="Thioredoxin-like_sf"/>
</dbReference>
<name>A0A4S3KT36_9GAMM</name>
<evidence type="ECO:0000259" key="7">
    <source>
        <dbReference type="Pfam" id="PF00462"/>
    </source>
</evidence>
<dbReference type="PANTHER" id="PTHR45694">
    <property type="entry name" value="GLUTAREDOXIN 2"/>
    <property type="match status" value="1"/>
</dbReference>
<dbReference type="GO" id="GO:0005737">
    <property type="term" value="C:cytoplasm"/>
    <property type="evidence" value="ECO:0007669"/>
    <property type="project" value="TreeGrafter"/>
</dbReference>
<dbReference type="PROSITE" id="PS00195">
    <property type="entry name" value="GLUTAREDOXIN_1"/>
    <property type="match status" value="1"/>
</dbReference>
<dbReference type="Gene3D" id="3.40.30.10">
    <property type="entry name" value="Glutaredoxin"/>
    <property type="match status" value="1"/>
</dbReference>
<dbReference type="AlphaFoldDB" id="A0A4S3KT36"/>
<accession>A0A4S3KT36</accession>
<gene>
    <name evidence="8" type="ORF">B1806_00195</name>
</gene>
<comment type="similarity">
    <text evidence="1 6">Belongs to the glutaredoxin family.</text>
</comment>
<evidence type="ECO:0000313" key="8">
    <source>
        <dbReference type="EMBL" id="THD12305.1"/>
    </source>
</evidence>
<dbReference type="SUPFAM" id="SSF52833">
    <property type="entry name" value="Thioredoxin-like"/>
    <property type="match status" value="1"/>
</dbReference>
<dbReference type="GO" id="GO:0045454">
    <property type="term" value="P:cell redox homeostasis"/>
    <property type="evidence" value="ECO:0007669"/>
    <property type="project" value="InterPro"/>
</dbReference>
<evidence type="ECO:0000256" key="5">
    <source>
        <dbReference type="ARBA" id="ARBA00023284"/>
    </source>
</evidence>
<dbReference type="EMBL" id="MWQO01000001">
    <property type="protein sequence ID" value="THD12305.1"/>
    <property type="molecule type" value="Genomic_DNA"/>
</dbReference>